<keyword evidence="1" id="KW-0732">Signal</keyword>
<feature type="signal peptide" evidence="1">
    <location>
        <begin position="1"/>
        <end position="19"/>
    </location>
</feature>
<keyword evidence="3" id="KW-1185">Reference proteome</keyword>
<accession>A0A8J8F9V2</accession>
<dbReference type="AlphaFoldDB" id="A0A8J8F9V2"/>
<gene>
    <name evidence="2" type="ORF">GD597_01750</name>
</gene>
<dbReference type="Proteomes" id="UP000598971">
    <property type="component" value="Unassembled WGS sequence"/>
</dbReference>
<organism evidence="2 3">
    <name type="scientific">Limnovirga soli</name>
    <dbReference type="NCBI Taxonomy" id="2656915"/>
    <lineage>
        <taxon>Bacteria</taxon>
        <taxon>Pseudomonadati</taxon>
        <taxon>Bacteroidota</taxon>
        <taxon>Chitinophagia</taxon>
        <taxon>Chitinophagales</taxon>
        <taxon>Chitinophagaceae</taxon>
        <taxon>Limnovirga</taxon>
    </lineage>
</organism>
<evidence type="ECO:0008006" key="4">
    <source>
        <dbReference type="Google" id="ProtNLM"/>
    </source>
</evidence>
<name>A0A8J8F9V2_9BACT</name>
<protein>
    <recommendedName>
        <fullName evidence="4">Transporter</fullName>
    </recommendedName>
</protein>
<evidence type="ECO:0000313" key="3">
    <source>
        <dbReference type="Proteomes" id="UP000598971"/>
    </source>
</evidence>
<feature type="chain" id="PRO_5035227111" description="Transporter" evidence="1">
    <location>
        <begin position="20"/>
        <end position="298"/>
    </location>
</feature>
<comment type="caution">
    <text evidence="2">The sequence shown here is derived from an EMBL/GenBank/DDBJ whole genome shotgun (WGS) entry which is preliminary data.</text>
</comment>
<evidence type="ECO:0000313" key="2">
    <source>
        <dbReference type="EMBL" id="NNV54165.1"/>
    </source>
</evidence>
<reference evidence="2" key="1">
    <citation type="submission" date="2019-10" db="EMBL/GenBank/DDBJ databases">
        <title>Draft genome sequence of Panacibacter sp. KCS-6.</title>
        <authorList>
            <person name="Yim K.J."/>
        </authorList>
    </citation>
    <scope>NUCLEOTIDE SEQUENCE</scope>
    <source>
        <strain evidence="2">KCS-6</strain>
    </source>
</reference>
<dbReference type="RefSeq" id="WP_171606071.1">
    <property type="nucleotide sequence ID" value="NZ_WHPF01000001.1"/>
</dbReference>
<evidence type="ECO:0000256" key="1">
    <source>
        <dbReference type="SAM" id="SignalP"/>
    </source>
</evidence>
<proteinExistence type="predicted"/>
<sequence>MNKSIFVLACSLMFTTAHACDVCGCSGTGSMYSTILPRFNSSFLGMRMYYRSFTSTHPESLITGNDYYTSTEIWGRWNASKKWQIMTQLPYHYFHRNESGKPTTTQGIGDVSVVASYTLLNTVSKEGNGLKQTLQLGAGIKLPSGSTTKTYNDLLVSKTMQTGSGSTDYILNGAYTIRKNKLGASAQAMYKLNGENGDGYRYGNQFNSSVQLFYWQNAKRVTFLPSTGLQFENVGINTNNNKTVALTGGHTLLYTIGAEVYYKNLALGIGTQLPVSENSNDGLLQSHARCTAHITIIL</sequence>
<dbReference type="EMBL" id="WHPF01000001">
    <property type="protein sequence ID" value="NNV54165.1"/>
    <property type="molecule type" value="Genomic_DNA"/>
</dbReference>